<proteinExistence type="predicted"/>
<evidence type="ECO:0000313" key="1">
    <source>
        <dbReference type="EMBL" id="NLE30919.1"/>
    </source>
</evidence>
<reference evidence="1 2" key="1">
    <citation type="journal article" date="2020" name="Biotechnol. Biofuels">
        <title>New insights from the biogas microbiome by comprehensive genome-resolved metagenomics of nearly 1600 species originating from multiple anaerobic digesters.</title>
        <authorList>
            <person name="Campanaro S."/>
            <person name="Treu L."/>
            <person name="Rodriguez-R L.M."/>
            <person name="Kovalovszki A."/>
            <person name="Ziels R.M."/>
            <person name="Maus I."/>
            <person name="Zhu X."/>
            <person name="Kougias P.G."/>
            <person name="Basile A."/>
            <person name="Luo G."/>
            <person name="Schluter A."/>
            <person name="Konstantinidis K.T."/>
            <person name="Angelidaki I."/>
        </authorList>
    </citation>
    <scope>NUCLEOTIDE SEQUENCE [LARGE SCALE GENOMIC DNA]</scope>
    <source>
        <strain evidence="1">AS06rmzACSIP_421</strain>
    </source>
</reference>
<sequence>MKVQLRVSNSSNMSGAVWIGPDGTSSTYFDGISTFDLPIGLIGRYIQYRVFFESDTVSTPLLEELIINYEK</sequence>
<name>A0A847ESY6_9BACT</name>
<accession>A0A847ESY6</accession>
<evidence type="ECO:0000313" key="2">
    <source>
        <dbReference type="Proteomes" id="UP000554004"/>
    </source>
</evidence>
<gene>
    <name evidence="1" type="ORF">GX618_01425</name>
</gene>
<protein>
    <submittedName>
        <fullName evidence="1">Uncharacterized protein</fullName>
    </submittedName>
</protein>
<dbReference type="Proteomes" id="UP000554004">
    <property type="component" value="Unassembled WGS sequence"/>
</dbReference>
<comment type="caution">
    <text evidence="1">The sequence shown here is derived from an EMBL/GenBank/DDBJ whole genome shotgun (WGS) entry which is preliminary data.</text>
</comment>
<dbReference type="AlphaFoldDB" id="A0A847ESY6"/>
<organism evidence="1 2">
    <name type="scientific">Candidatus Dojkabacteria bacterium</name>
    <dbReference type="NCBI Taxonomy" id="2099670"/>
    <lineage>
        <taxon>Bacteria</taxon>
        <taxon>Candidatus Dojkabacteria</taxon>
    </lineage>
</organism>
<dbReference type="EMBL" id="JAAZAL010000049">
    <property type="protein sequence ID" value="NLE30919.1"/>
    <property type="molecule type" value="Genomic_DNA"/>
</dbReference>